<evidence type="ECO:0000259" key="1">
    <source>
        <dbReference type="PROSITE" id="PS50132"/>
    </source>
</evidence>
<dbReference type="EMBL" id="JAOPGA020001138">
    <property type="protein sequence ID" value="KAL0485430.1"/>
    <property type="molecule type" value="Genomic_DNA"/>
</dbReference>
<reference evidence="2 3" key="1">
    <citation type="submission" date="2024-03" db="EMBL/GenBank/DDBJ databases">
        <title>The Acrasis kona genome and developmental transcriptomes reveal deep origins of eukaryotic multicellular pathways.</title>
        <authorList>
            <person name="Sheikh S."/>
            <person name="Fu C.-J."/>
            <person name="Brown M.W."/>
            <person name="Baldauf S.L."/>
        </authorList>
    </citation>
    <scope>NUCLEOTIDE SEQUENCE [LARGE SCALE GENOMIC DNA]</scope>
    <source>
        <strain evidence="2 3">ATCC MYA-3509</strain>
    </source>
</reference>
<sequence length="744" mass="86857">MLVSWLVTRSPEDVEQEISYENPLYSCTSVIPPAPHFIFQEEEYSETFVNPLFTGDVVPSYLHQIFPNILDSIIFIAKGVSDSSTDCQSHMYQNESVIGATIVKYIVELSDGHFSWNDGLLFVENYVRRYLTPVPYHFSTSENFLPKQYYRFILEGKPRYYDDKVTNIIPRYYINDEGDLSVRVEKILNELERIMGEVCTKYLNKLNHCIDYESLADSDLFVDMVRCSGSLHYIDFYDVPTAKRKCFYINLYNVISIQGVIVKKVTTKVKLTPNEFTKRDLHYVGSHRISLKDVENMLLGLPDLLGHGHKYRLRQYCLQPEEVDRRVLFALCDGFKSSALPHLITNSNLEKDLHSASLNYINKFVTINLEKKCIKMSTLFSRYRYLFSKSVQGLITYIRSNLMDEARDQLDQLIGTDPDQSPTFRLKYRDVLEKRTFGRKKRVTKGNYQEIDPIVFEEHPCLTYKNVVSNKFFRGYFEEFCKAEYSMENVLFLNHIFEFRKLNNPIDRREMAEQIYRNFLSPDAMYEINVLESSIAEVERILFQRIQANRFKNVFDNRKVDYNELTIGQTRKRSDSRMSSIRELFTSPLSINSKHNISLDQIKKTNSESMSNRITISNRTHADVSSKRSSKRLSRITNITTIVLDPQYSDQIKALQSIITNYESNTNASNKDLNPPSPLLAYLEVRRNLFDVIEQEVEVCLADVFFRFTSSDEYKKMIDEARLSLLPDEDESATWIVNSLKSKM</sequence>
<gene>
    <name evidence="2" type="ORF">AKO1_011733</name>
</gene>
<comment type="caution">
    <text evidence="2">The sequence shown here is derived from an EMBL/GenBank/DDBJ whole genome shotgun (WGS) entry which is preliminary data.</text>
</comment>
<evidence type="ECO:0000313" key="2">
    <source>
        <dbReference type="EMBL" id="KAL0485430.1"/>
    </source>
</evidence>
<organism evidence="2 3">
    <name type="scientific">Acrasis kona</name>
    <dbReference type="NCBI Taxonomy" id="1008807"/>
    <lineage>
        <taxon>Eukaryota</taxon>
        <taxon>Discoba</taxon>
        <taxon>Heterolobosea</taxon>
        <taxon>Tetramitia</taxon>
        <taxon>Eutetramitia</taxon>
        <taxon>Acrasidae</taxon>
        <taxon>Acrasis</taxon>
    </lineage>
</organism>
<dbReference type="Pfam" id="PF00615">
    <property type="entry name" value="RGS"/>
    <property type="match status" value="1"/>
</dbReference>
<keyword evidence="3" id="KW-1185">Reference proteome</keyword>
<dbReference type="PANTHER" id="PTHR46361">
    <property type="entry name" value="ELECTRON CARRIER/ PROTEIN DISULFIDE OXIDOREDUCTASE"/>
    <property type="match status" value="1"/>
</dbReference>
<dbReference type="InterPro" id="IPR006869">
    <property type="entry name" value="DUF547"/>
</dbReference>
<dbReference type="Gene3D" id="1.10.167.10">
    <property type="entry name" value="Regulator of G-protein Signalling 4, domain 2"/>
    <property type="match status" value="1"/>
</dbReference>
<name>A0AAW2Z949_9EUKA</name>
<dbReference type="PROSITE" id="PS50132">
    <property type="entry name" value="RGS"/>
    <property type="match status" value="1"/>
</dbReference>
<dbReference type="Pfam" id="PF04784">
    <property type="entry name" value="DUF547"/>
    <property type="match status" value="1"/>
</dbReference>
<protein>
    <submittedName>
        <fullName evidence="2">Regulator of G-protein signaling</fullName>
    </submittedName>
</protein>
<evidence type="ECO:0000313" key="3">
    <source>
        <dbReference type="Proteomes" id="UP001431209"/>
    </source>
</evidence>
<dbReference type="Proteomes" id="UP001431209">
    <property type="component" value="Unassembled WGS sequence"/>
</dbReference>
<dbReference type="InterPro" id="IPR044926">
    <property type="entry name" value="RGS_subdomain_2"/>
</dbReference>
<dbReference type="SUPFAM" id="SSF48097">
    <property type="entry name" value="Regulator of G-protein signaling, RGS"/>
    <property type="match status" value="1"/>
</dbReference>
<dbReference type="AlphaFoldDB" id="A0AAW2Z949"/>
<dbReference type="InterPro" id="IPR016137">
    <property type="entry name" value="RGS"/>
</dbReference>
<dbReference type="SMART" id="SM00315">
    <property type="entry name" value="RGS"/>
    <property type="match status" value="1"/>
</dbReference>
<proteinExistence type="predicted"/>
<accession>A0AAW2Z949</accession>
<dbReference type="PANTHER" id="PTHR46361:SF3">
    <property type="entry name" value="ELECTRON CARRIER_ PROTEIN DISULFIDE OXIDOREDUCTASE"/>
    <property type="match status" value="1"/>
</dbReference>
<dbReference type="InterPro" id="IPR036305">
    <property type="entry name" value="RGS_sf"/>
</dbReference>
<feature type="domain" description="RGS" evidence="1">
    <location>
        <begin position="463"/>
        <end position="556"/>
    </location>
</feature>